<evidence type="ECO:0000313" key="2">
    <source>
        <dbReference type="Proteomes" id="UP001430848"/>
    </source>
</evidence>
<evidence type="ECO:0000313" key="1">
    <source>
        <dbReference type="EMBL" id="KAK7713042.1"/>
    </source>
</evidence>
<dbReference type="InterPro" id="IPR036928">
    <property type="entry name" value="AS_sf"/>
</dbReference>
<reference evidence="1 2" key="1">
    <citation type="submission" date="2024-02" db="EMBL/GenBank/DDBJ databases">
        <title>De novo assembly and annotation of 12 fungi associated with fruit tree decline syndrome in Ontario, Canada.</title>
        <authorList>
            <person name="Sulman M."/>
            <person name="Ellouze W."/>
            <person name="Ilyukhin E."/>
        </authorList>
    </citation>
    <scope>NUCLEOTIDE SEQUENCE [LARGE SCALE GENOMIC DNA]</scope>
    <source>
        <strain evidence="1 2">M169</strain>
    </source>
</reference>
<comment type="caution">
    <text evidence="1">The sequence shown here is derived from an EMBL/GenBank/DDBJ whole genome shotgun (WGS) entry which is preliminary data.</text>
</comment>
<proteinExistence type="predicted"/>
<dbReference type="PANTHER" id="PTHR42678:SF34">
    <property type="entry name" value="OS04G0183300 PROTEIN"/>
    <property type="match status" value="1"/>
</dbReference>
<protein>
    <recommendedName>
        <fullName evidence="3">Amidase domain-containing protein</fullName>
    </recommendedName>
</protein>
<dbReference type="Gene3D" id="3.90.1300.10">
    <property type="entry name" value="Amidase signature (AS) domain"/>
    <property type="match status" value="1"/>
</dbReference>
<dbReference type="EMBL" id="JAKNSF020000130">
    <property type="protein sequence ID" value="KAK7713042.1"/>
    <property type="molecule type" value="Genomic_DNA"/>
</dbReference>
<sequence length="219" mass="24798">MDDEWETFLEGYQNSEITSLRDIVEFNKQNADKELPSRYPGQQLLEDAIDESKRISPEKYSEGVRILRKFARTQGIDKTLAAHDLDVILGPMDGRIPTIAAAAGYPVGTMPLGYSKTNGRPFGMCIVAAADDEEKILRAMEAWDDTIAKRKAPPQLQSKQVALQAAREEDSFLKSMLRAIRLRIASLMRSTRKHAAVQLTPRLYRPHRGWIKRKTSDQI</sequence>
<evidence type="ECO:0008006" key="3">
    <source>
        <dbReference type="Google" id="ProtNLM"/>
    </source>
</evidence>
<name>A0ABR1NRY5_DIAER</name>
<dbReference type="Proteomes" id="UP001430848">
    <property type="component" value="Unassembled WGS sequence"/>
</dbReference>
<organism evidence="1 2">
    <name type="scientific">Diaporthe eres</name>
    <name type="common">Phomopsis oblonga</name>
    <dbReference type="NCBI Taxonomy" id="83184"/>
    <lineage>
        <taxon>Eukaryota</taxon>
        <taxon>Fungi</taxon>
        <taxon>Dikarya</taxon>
        <taxon>Ascomycota</taxon>
        <taxon>Pezizomycotina</taxon>
        <taxon>Sordariomycetes</taxon>
        <taxon>Sordariomycetidae</taxon>
        <taxon>Diaporthales</taxon>
        <taxon>Diaporthaceae</taxon>
        <taxon>Diaporthe</taxon>
        <taxon>Diaporthe eres species complex</taxon>
    </lineage>
</organism>
<keyword evidence="2" id="KW-1185">Reference proteome</keyword>
<gene>
    <name evidence="1" type="ORF">SLS63_012185</name>
</gene>
<dbReference type="SUPFAM" id="SSF75304">
    <property type="entry name" value="Amidase signature (AS) enzymes"/>
    <property type="match status" value="1"/>
</dbReference>
<accession>A0ABR1NRY5</accession>
<dbReference type="PANTHER" id="PTHR42678">
    <property type="entry name" value="AMIDASE"/>
    <property type="match status" value="1"/>
</dbReference>